<feature type="non-terminal residue" evidence="1">
    <location>
        <position position="1"/>
    </location>
</feature>
<proteinExistence type="predicted"/>
<evidence type="ECO:0000313" key="2">
    <source>
        <dbReference type="Proteomes" id="UP001149813"/>
    </source>
</evidence>
<evidence type="ECO:0000313" key="1">
    <source>
        <dbReference type="EMBL" id="KAJ1721059.1"/>
    </source>
</evidence>
<dbReference type="Proteomes" id="UP001149813">
    <property type="component" value="Unassembled WGS sequence"/>
</dbReference>
<organism evidence="1 2">
    <name type="scientific">Coemansia erecta</name>
    <dbReference type="NCBI Taxonomy" id="147472"/>
    <lineage>
        <taxon>Eukaryota</taxon>
        <taxon>Fungi</taxon>
        <taxon>Fungi incertae sedis</taxon>
        <taxon>Zoopagomycota</taxon>
        <taxon>Kickxellomycotina</taxon>
        <taxon>Kickxellomycetes</taxon>
        <taxon>Kickxellales</taxon>
        <taxon>Kickxellaceae</taxon>
        <taxon>Coemansia</taxon>
    </lineage>
</organism>
<comment type="caution">
    <text evidence="1">The sequence shown here is derived from an EMBL/GenBank/DDBJ whole genome shotgun (WGS) entry which is preliminary data.</text>
</comment>
<keyword evidence="2" id="KW-1185">Reference proteome</keyword>
<dbReference type="OrthoDB" id="5587376at2759"/>
<sequence length="128" mass="14368">MEAVKHSYLDAQTNHGYVFMKHETRFLSGTTAKPDGVIYYGNHAKKDLTSVHVLIVAKVKEYADGPLLDNMRKLLFEKDGVFIGGNLLSRKGTFRDEKRDELGEILGSDIKKRCIVELPEATGSVDNR</sequence>
<dbReference type="AlphaFoldDB" id="A0A9W8CPV3"/>
<protein>
    <submittedName>
        <fullName evidence="1">Uncharacterized protein</fullName>
    </submittedName>
</protein>
<dbReference type="EMBL" id="JANBOJ010000201">
    <property type="protein sequence ID" value="KAJ1721059.1"/>
    <property type="molecule type" value="Genomic_DNA"/>
</dbReference>
<gene>
    <name evidence="1" type="ORF">LPJ53_004368</name>
</gene>
<name>A0A9W8CPV3_9FUNG</name>
<accession>A0A9W8CPV3</accession>
<reference evidence="1" key="1">
    <citation type="submission" date="2022-07" db="EMBL/GenBank/DDBJ databases">
        <title>Phylogenomic reconstructions and comparative analyses of Kickxellomycotina fungi.</title>
        <authorList>
            <person name="Reynolds N.K."/>
            <person name="Stajich J.E."/>
            <person name="Barry K."/>
            <person name="Grigoriev I.V."/>
            <person name="Crous P."/>
            <person name="Smith M.E."/>
        </authorList>
    </citation>
    <scope>NUCLEOTIDE SEQUENCE</scope>
    <source>
        <strain evidence="1">NBRC 32514</strain>
    </source>
</reference>